<comment type="caution">
    <text evidence="1">The sequence shown here is derived from an EMBL/GenBank/DDBJ whole genome shotgun (WGS) entry which is preliminary data.</text>
</comment>
<sequence length="50" mass="5597">MKSEILIWIHTLLTGVSKSETISKFKNSNAQNKTFKMFGLLAEGEKEGPL</sequence>
<evidence type="ECO:0000313" key="1">
    <source>
        <dbReference type="EMBL" id="GAH79451.1"/>
    </source>
</evidence>
<reference evidence="1" key="1">
    <citation type="journal article" date="2014" name="Front. Microbiol.">
        <title>High frequency of phylogenetically diverse reductive dehalogenase-homologous genes in deep subseafloor sedimentary metagenomes.</title>
        <authorList>
            <person name="Kawai M."/>
            <person name="Futagami T."/>
            <person name="Toyoda A."/>
            <person name="Takaki Y."/>
            <person name="Nishi S."/>
            <person name="Hori S."/>
            <person name="Arai W."/>
            <person name="Tsubouchi T."/>
            <person name="Morono Y."/>
            <person name="Uchiyama I."/>
            <person name="Ito T."/>
            <person name="Fujiyama A."/>
            <person name="Inagaki F."/>
            <person name="Takami H."/>
        </authorList>
    </citation>
    <scope>NUCLEOTIDE SEQUENCE</scope>
    <source>
        <strain evidence="1">Expedition CK06-06</strain>
    </source>
</reference>
<gene>
    <name evidence="1" type="ORF">S03H2_60915</name>
</gene>
<proteinExistence type="predicted"/>
<protein>
    <submittedName>
        <fullName evidence="1">Uncharacterized protein</fullName>
    </submittedName>
</protein>
<organism evidence="1">
    <name type="scientific">marine sediment metagenome</name>
    <dbReference type="NCBI Taxonomy" id="412755"/>
    <lineage>
        <taxon>unclassified sequences</taxon>
        <taxon>metagenomes</taxon>
        <taxon>ecological metagenomes</taxon>
    </lineage>
</organism>
<dbReference type="AlphaFoldDB" id="X1IAP4"/>
<name>X1IAP4_9ZZZZ</name>
<accession>X1IAP4</accession>
<dbReference type="EMBL" id="BARU01039287">
    <property type="protein sequence ID" value="GAH79451.1"/>
    <property type="molecule type" value="Genomic_DNA"/>
</dbReference>